<name>A0A5N8V9A4_9ACTN</name>
<gene>
    <name evidence="2" type="ORF">FNH09_07850</name>
</gene>
<reference evidence="2 3" key="1">
    <citation type="submission" date="2019-07" db="EMBL/GenBank/DDBJ databases">
        <title>New species of Amycolatopsis and Streptomyces.</title>
        <authorList>
            <person name="Duangmal K."/>
            <person name="Teo W.F.A."/>
            <person name="Lipun K."/>
        </authorList>
    </citation>
    <scope>NUCLEOTIDE SEQUENCE [LARGE SCALE GENOMIC DNA]</scope>
    <source>
        <strain evidence="2 3">NBRC 109810</strain>
    </source>
</reference>
<feature type="transmembrane region" description="Helical" evidence="1">
    <location>
        <begin position="247"/>
        <end position="272"/>
    </location>
</feature>
<dbReference type="InterPro" id="IPR005240">
    <property type="entry name" value="DUF389"/>
</dbReference>
<keyword evidence="1" id="KW-0812">Transmembrane</keyword>
<keyword evidence="1" id="KW-1133">Transmembrane helix</keyword>
<sequence length="316" mass="33578">MDMIHVRAVSPPDLTEHAVALLRAEPCVVNLVLQRDSVRNPDGDAIECDVLTGAANDVLRGLRDLGLGRRGSIVLDPVDTVFSDHAAKAGAEVFGARLSAPVWEQVEAHIRAEGRYPPSFYLFLLIAGIIGAVGIFTNSQILIVGAMVVSPEYGAITSVALGIDHGSRRGVRRGLWALSEGFLLVIVTTFLFALLVRGFGLQPRAFALGLRPVSNLINSPNFFSVVVAVLAGIAGIVSLAEARTRALLGVFISVTTIPAAADIGVSCAFTEWTEARGSLLQLLLNIVVLIVVGTGTLKCQRAIWRRVGARGRTRSA</sequence>
<dbReference type="AlphaFoldDB" id="A0A5N8V9A4"/>
<feature type="transmembrane region" description="Helical" evidence="1">
    <location>
        <begin position="278"/>
        <end position="297"/>
    </location>
</feature>
<keyword evidence="1" id="KW-0472">Membrane</keyword>
<proteinExistence type="predicted"/>
<dbReference type="EMBL" id="VJZD01000021">
    <property type="protein sequence ID" value="MPY31222.1"/>
    <property type="molecule type" value="Genomic_DNA"/>
</dbReference>
<evidence type="ECO:0000313" key="3">
    <source>
        <dbReference type="Proteomes" id="UP000325849"/>
    </source>
</evidence>
<dbReference type="Pfam" id="PF04087">
    <property type="entry name" value="DUF389"/>
    <property type="match status" value="1"/>
</dbReference>
<keyword evidence="3" id="KW-1185">Reference proteome</keyword>
<accession>A0A5N8V9A4</accession>
<organism evidence="2 3">
    <name type="scientific">Streptomyces adustus</name>
    <dbReference type="NCBI Taxonomy" id="1609272"/>
    <lineage>
        <taxon>Bacteria</taxon>
        <taxon>Bacillati</taxon>
        <taxon>Actinomycetota</taxon>
        <taxon>Actinomycetes</taxon>
        <taxon>Kitasatosporales</taxon>
        <taxon>Streptomycetaceae</taxon>
        <taxon>Streptomyces</taxon>
    </lineage>
</organism>
<protein>
    <submittedName>
        <fullName evidence="2">DUF389 domain-containing protein</fullName>
    </submittedName>
</protein>
<dbReference type="Proteomes" id="UP000325849">
    <property type="component" value="Unassembled WGS sequence"/>
</dbReference>
<evidence type="ECO:0000313" key="2">
    <source>
        <dbReference type="EMBL" id="MPY31222.1"/>
    </source>
</evidence>
<dbReference type="PANTHER" id="PTHR20992">
    <property type="entry name" value="AT15442P-RELATED"/>
    <property type="match status" value="1"/>
</dbReference>
<feature type="transmembrane region" description="Helical" evidence="1">
    <location>
        <begin position="142"/>
        <end position="163"/>
    </location>
</feature>
<dbReference type="PANTHER" id="PTHR20992:SF9">
    <property type="entry name" value="AT15442P-RELATED"/>
    <property type="match status" value="1"/>
</dbReference>
<dbReference type="OrthoDB" id="8061853at2"/>
<dbReference type="RefSeq" id="WP_152886027.1">
    <property type="nucleotide sequence ID" value="NZ_VJZD01000021.1"/>
</dbReference>
<feature type="transmembrane region" description="Helical" evidence="1">
    <location>
        <begin position="220"/>
        <end position="240"/>
    </location>
</feature>
<feature type="transmembrane region" description="Helical" evidence="1">
    <location>
        <begin position="175"/>
        <end position="200"/>
    </location>
</feature>
<comment type="caution">
    <text evidence="2">The sequence shown here is derived from an EMBL/GenBank/DDBJ whole genome shotgun (WGS) entry which is preliminary data.</text>
</comment>
<feature type="transmembrane region" description="Helical" evidence="1">
    <location>
        <begin position="119"/>
        <end position="136"/>
    </location>
</feature>
<evidence type="ECO:0000256" key="1">
    <source>
        <dbReference type="SAM" id="Phobius"/>
    </source>
</evidence>